<dbReference type="InterPro" id="IPR047731">
    <property type="entry name" value="Zinc_ribbon_put"/>
</dbReference>
<accession>A0A9D7XRY8</accession>
<name>A0A9D7XRY8_9BACT</name>
<protein>
    <recommendedName>
        <fullName evidence="1">Zinc beta-ribbon finger putative domain-containing protein</fullName>
    </recommendedName>
</protein>
<gene>
    <name evidence="2" type="ORF">IPP15_19340</name>
</gene>
<dbReference type="Pfam" id="PF21957">
    <property type="entry name" value="Zn_ribbon_16"/>
    <property type="match status" value="1"/>
</dbReference>
<evidence type="ECO:0000313" key="3">
    <source>
        <dbReference type="Proteomes" id="UP000808337"/>
    </source>
</evidence>
<dbReference type="AlphaFoldDB" id="A0A9D7XRY8"/>
<evidence type="ECO:0000259" key="1">
    <source>
        <dbReference type="Pfam" id="PF21957"/>
    </source>
</evidence>
<dbReference type="Proteomes" id="UP000808337">
    <property type="component" value="Unassembled WGS sequence"/>
</dbReference>
<comment type="caution">
    <text evidence="2">The sequence shown here is derived from an EMBL/GenBank/DDBJ whole genome shotgun (WGS) entry which is preliminary data.</text>
</comment>
<proteinExistence type="predicted"/>
<feature type="domain" description="Zinc beta-ribbon finger putative" evidence="1">
    <location>
        <begin position="5"/>
        <end position="57"/>
    </location>
</feature>
<dbReference type="NCBIfam" id="NF040506">
    <property type="entry name" value="PG0870_Nterm"/>
    <property type="match status" value="1"/>
</dbReference>
<evidence type="ECO:0000313" key="2">
    <source>
        <dbReference type="EMBL" id="MBK9984491.1"/>
    </source>
</evidence>
<sequence length="239" mass="27510">MATEYQFSLERGSKKHICPDCGAKRFVRYVDNTTGEYLPEQYGRCDKSGHYHLNPYKDGYARSHFKQEKTYSTGRYKFVKASTPNKPLVYIPLEALRETLVEPKGNKFFDNLLLRIPYKVLQQDLDRIIELYLLGTIHAKKRNEAYLEGAVTFPYFESIDKIQAIQIVQYDYGNHRKVINWLDTFLSPVETSGSPIDFPAVKQKKSRSSGLKTGANKRKSIVFWCTPGKEVSVKSNCIS</sequence>
<organism evidence="2 3">
    <name type="scientific">Candidatus Opimibacter skivensis</name>
    <dbReference type="NCBI Taxonomy" id="2982028"/>
    <lineage>
        <taxon>Bacteria</taxon>
        <taxon>Pseudomonadati</taxon>
        <taxon>Bacteroidota</taxon>
        <taxon>Saprospiria</taxon>
        <taxon>Saprospirales</taxon>
        <taxon>Saprospiraceae</taxon>
        <taxon>Candidatus Opimibacter</taxon>
    </lineage>
</organism>
<dbReference type="EMBL" id="JADKGY010000029">
    <property type="protein sequence ID" value="MBK9984491.1"/>
    <property type="molecule type" value="Genomic_DNA"/>
</dbReference>
<reference evidence="2 3" key="1">
    <citation type="submission" date="2020-10" db="EMBL/GenBank/DDBJ databases">
        <title>Connecting structure to function with the recovery of over 1000 high-quality activated sludge metagenome-assembled genomes encoding full-length rRNA genes using long-read sequencing.</title>
        <authorList>
            <person name="Singleton C.M."/>
            <person name="Petriglieri F."/>
            <person name="Kristensen J.M."/>
            <person name="Kirkegaard R.H."/>
            <person name="Michaelsen T.Y."/>
            <person name="Andersen M.H."/>
            <person name="Karst S.M."/>
            <person name="Dueholm M.S."/>
            <person name="Nielsen P.H."/>
            <person name="Albertsen M."/>
        </authorList>
    </citation>
    <scope>NUCLEOTIDE SEQUENCE [LARGE SCALE GENOMIC DNA]</scope>
    <source>
        <strain evidence="2">Ribe_18-Q3-R11-54_MAXAC.273</strain>
    </source>
</reference>